<accession>K9U5A2</accession>
<evidence type="ECO:0000256" key="1">
    <source>
        <dbReference type="ARBA" id="ARBA00022723"/>
    </source>
</evidence>
<name>K9U5A2_CHRTP</name>
<dbReference type="KEGG" id="cthe:Chro_4209"/>
<dbReference type="AlphaFoldDB" id="K9U5A2"/>
<dbReference type="eggNOG" id="ENOG50330JR">
    <property type="taxonomic scope" value="Bacteria"/>
</dbReference>
<keyword evidence="1" id="KW-0479">Metal-binding</keyword>
<dbReference type="InParanoid" id="K9U5A2"/>
<evidence type="ECO:0000313" key="3">
    <source>
        <dbReference type="EMBL" id="AFY89611.1"/>
    </source>
</evidence>
<dbReference type="PRINTS" id="PR00859">
    <property type="entry name" value="MTPROKARYOTE"/>
</dbReference>
<dbReference type="Gene3D" id="2.30.170.10">
    <property type="match status" value="1"/>
</dbReference>
<keyword evidence="4" id="KW-1185">Reference proteome</keyword>
<proteinExistence type="predicted"/>
<sequence length="64" mass="6493">MGEVNRIKTMTTVTSMKCACDNCLCVVSLEDAIQKDGKAYCSEACASGHPDGSSGCGHTGCGCG</sequence>
<dbReference type="Proteomes" id="UP000010384">
    <property type="component" value="Chromosome"/>
</dbReference>
<dbReference type="Pfam" id="PF02069">
    <property type="entry name" value="Metallothio_Pro"/>
    <property type="match status" value="1"/>
</dbReference>
<dbReference type="HOGENOM" id="CLU_192999_1_0_3"/>
<organism evidence="3 4">
    <name type="scientific">Chroococcidiopsis thermalis (strain PCC 7203)</name>
    <dbReference type="NCBI Taxonomy" id="251229"/>
    <lineage>
        <taxon>Bacteria</taxon>
        <taxon>Bacillati</taxon>
        <taxon>Cyanobacteriota</taxon>
        <taxon>Cyanophyceae</taxon>
        <taxon>Chroococcidiopsidales</taxon>
        <taxon>Chroococcidiopsidaceae</taxon>
        <taxon>Chroococcidiopsis</taxon>
    </lineage>
</organism>
<protein>
    <submittedName>
        <fullName evidence="3">Metallothionein family 14</fullName>
    </submittedName>
</protein>
<dbReference type="InterPro" id="IPR017854">
    <property type="entry name" value="Metalthion_dom_sf"/>
</dbReference>
<dbReference type="InterPro" id="IPR000518">
    <property type="entry name" value="Metalthion_fam14_prok"/>
</dbReference>
<dbReference type="SUPFAM" id="SSF57868">
    <property type="entry name" value="Metallothionein"/>
    <property type="match status" value="1"/>
</dbReference>
<evidence type="ECO:0000313" key="4">
    <source>
        <dbReference type="Proteomes" id="UP000010384"/>
    </source>
</evidence>
<dbReference type="STRING" id="251229.Chro_4209"/>
<dbReference type="GO" id="GO:0046872">
    <property type="term" value="F:metal ion binding"/>
    <property type="evidence" value="ECO:0007669"/>
    <property type="project" value="UniProtKB-KW"/>
</dbReference>
<gene>
    <name evidence="3" type="ORF">Chro_4209</name>
</gene>
<dbReference type="EMBL" id="CP003597">
    <property type="protein sequence ID" value="AFY89611.1"/>
    <property type="molecule type" value="Genomic_DNA"/>
</dbReference>
<keyword evidence="2" id="KW-0480">Metal-thiolate cluster</keyword>
<reference evidence="3 4" key="1">
    <citation type="submission" date="2012-06" db="EMBL/GenBank/DDBJ databases">
        <title>Finished chromosome of genome of Chroococcidiopsis thermalis PCC 7203.</title>
        <authorList>
            <consortium name="US DOE Joint Genome Institute"/>
            <person name="Gugger M."/>
            <person name="Coursin T."/>
            <person name="Rippka R."/>
            <person name="Tandeau De Marsac N."/>
            <person name="Huntemann M."/>
            <person name="Wei C.-L."/>
            <person name="Han J."/>
            <person name="Detter J.C."/>
            <person name="Han C."/>
            <person name="Tapia R."/>
            <person name="Davenport K."/>
            <person name="Daligault H."/>
            <person name="Erkkila T."/>
            <person name="Gu W."/>
            <person name="Munk A.C.C."/>
            <person name="Teshima H."/>
            <person name="Xu Y."/>
            <person name="Chain P."/>
            <person name="Chen A."/>
            <person name="Krypides N."/>
            <person name="Mavromatis K."/>
            <person name="Markowitz V."/>
            <person name="Szeto E."/>
            <person name="Ivanova N."/>
            <person name="Mikhailova N."/>
            <person name="Ovchinnikova G."/>
            <person name="Pagani I."/>
            <person name="Pati A."/>
            <person name="Goodwin L."/>
            <person name="Peters L."/>
            <person name="Pitluck S."/>
            <person name="Woyke T."/>
            <person name="Kerfeld C."/>
        </authorList>
    </citation>
    <scope>NUCLEOTIDE SEQUENCE [LARGE SCALE GENOMIC DNA]</scope>
    <source>
        <strain evidence="3 4">PCC 7203</strain>
    </source>
</reference>
<evidence type="ECO:0000256" key="2">
    <source>
        <dbReference type="ARBA" id="ARBA00022851"/>
    </source>
</evidence>